<dbReference type="Gene3D" id="2.120.10.30">
    <property type="entry name" value="TolB, C-terminal domain"/>
    <property type="match status" value="1"/>
</dbReference>
<dbReference type="PROSITE" id="PS51125">
    <property type="entry name" value="NHL"/>
    <property type="match status" value="1"/>
</dbReference>
<name>A0A120AHC1_9GAMM</name>
<organism evidence="6 7">
    <name type="scientific">Lysobacter capsici AZ78</name>
    <dbReference type="NCBI Taxonomy" id="1444315"/>
    <lineage>
        <taxon>Bacteria</taxon>
        <taxon>Pseudomonadati</taxon>
        <taxon>Pseudomonadota</taxon>
        <taxon>Gammaproteobacteria</taxon>
        <taxon>Lysobacterales</taxon>
        <taxon>Lysobacteraceae</taxon>
        <taxon>Lysobacter</taxon>
    </lineage>
</organism>
<evidence type="ECO:0000256" key="1">
    <source>
        <dbReference type="ARBA" id="ARBA00022737"/>
    </source>
</evidence>
<dbReference type="SUPFAM" id="SSF50956">
    <property type="entry name" value="Thermostable phytase (3-phytase)"/>
    <property type="match status" value="1"/>
</dbReference>
<sequence>MNSSTPMRPTVCVSVLVPVLLALSACATPEAPRASDPSTPLVERAPDRREPDEHAGADPLLSRAGIAHQVVEEAFVTPATPRDNIDSPAVWRAPNGRLWLLATAKQGGALTIYDGDDGRAVGRFGREGDALGEFRRPNGIAVLGDLAFVVERDNRRVQVLSLSMPAATSRAVGVADTRAPRLRALMSFGQQQLQQPYGLWVRALGPQQLEVIVTDAYMAGEDADGNEIPPPLAQLGRRMQRYRLQLGAGAPVAQHVAAFGDTSAAGAIRVPESIWGDPAHDRLLIAEEDLATGTAVRDYTLDGRYRGQTIGQDLFKAQAEGIALWQCEDGSGYWIATDQFKDRSVFHVFDRASLRHLGAFAGKTVGNTDGVWLQQNGSVRFPNGVFYAVHDDQAVGAFDWRDVARALGLRSRCSG</sequence>
<evidence type="ECO:0000313" key="7">
    <source>
        <dbReference type="Proteomes" id="UP000023435"/>
    </source>
</evidence>
<proteinExistence type="predicted"/>
<comment type="caution">
    <text evidence="6">The sequence shown here is derived from an EMBL/GenBank/DDBJ whole genome shotgun (WGS) entry which is preliminary data.</text>
</comment>
<feature type="signal peptide" evidence="4">
    <location>
        <begin position="1"/>
        <end position="27"/>
    </location>
</feature>
<dbReference type="Proteomes" id="UP000023435">
    <property type="component" value="Unassembled WGS sequence"/>
</dbReference>
<keyword evidence="1" id="KW-0677">Repeat</keyword>
<protein>
    <submittedName>
        <fullName evidence="6">Phytase</fullName>
    </submittedName>
</protein>
<accession>A0A120AHC1</accession>
<keyword evidence="7" id="KW-1185">Reference proteome</keyword>
<dbReference type="InterPro" id="IPR001258">
    <property type="entry name" value="NHL_repeat"/>
</dbReference>
<feature type="chain" id="PRO_5007163707" evidence="4">
    <location>
        <begin position="28"/>
        <end position="415"/>
    </location>
</feature>
<keyword evidence="4" id="KW-0732">Signal</keyword>
<dbReference type="InterPro" id="IPR003431">
    <property type="entry name" value="B-propeller_Phytase"/>
</dbReference>
<evidence type="ECO:0000259" key="5">
    <source>
        <dbReference type="PROSITE" id="PS51662"/>
    </source>
</evidence>
<feature type="repeat" description="NHL" evidence="2">
    <location>
        <begin position="121"/>
        <end position="163"/>
    </location>
</feature>
<evidence type="ECO:0000256" key="3">
    <source>
        <dbReference type="SAM" id="MobiDB-lite"/>
    </source>
</evidence>
<evidence type="ECO:0000256" key="4">
    <source>
        <dbReference type="SAM" id="SignalP"/>
    </source>
</evidence>
<evidence type="ECO:0000313" key="6">
    <source>
        <dbReference type="EMBL" id="KWS05945.1"/>
    </source>
</evidence>
<dbReference type="GO" id="GO:0016158">
    <property type="term" value="F:inositol hexakisphosphate 3-phosphatase activity"/>
    <property type="evidence" value="ECO:0007669"/>
    <property type="project" value="InterPro"/>
</dbReference>
<evidence type="ECO:0000256" key="2">
    <source>
        <dbReference type="PROSITE-ProRule" id="PRU00504"/>
    </source>
</evidence>
<feature type="region of interest" description="Disordered" evidence="3">
    <location>
        <begin position="28"/>
        <end position="57"/>
    </location>
</feature>
<dbReference type="PROSITE" id="PS51662">
    <property type="entry name" value="BP_PHYTASE"/>
    <property type="match status" value="1"/>
</dbReference>
<feature type="domain" description="BPP" evidence="5">
    <location>
        <begin position="61"/>
        <end position="407"/>
    </location>
</feature>
<dbReference type="AlphaFoldDB" id="A0A120AHC1"/>
<gene>
    <name evidence="6" type="ORF">AZ78_3499</name>
</gene>
<dbReference type="InterPro" id="IPR011042">
    <property type="entry name" value="6-blade_b-propeller_TolB-like"/>
</dbReference>
<dbReference type="EMBL" id="JAJA02000001">
    <property type="protein sequence ID" value="KWS05945.1"/>
    <property type="molecule type" value="Genomic_DNA"/>
</dbReference>
<feature type="compositionally biased region" description="Basic and acidic residues" evidence="3">
    <location>
        <begin position="44"/>
        <end position="56"/>
    </location>
</feature>
<reference evidence="6 7" key="1">
    <citation type="journal article" date="2014" name="Genome Announc.">
        <title>Draft Genome Sequence of Lysobacter capsici AZ78, a Bacterium Antagonistic to Plant-Pathogenic Oomycetes.</title>
        <authorList>
            <person name="Puopolo G."/>
            <person name="Sonego P."/>
            <person name="Engelen K."/>
            <person name="Pertot I."/>
        </authorList>
    </citation>
    <scope>NUCLEOTIDE SEQUENCE [LARGE SCALE GENOMIC DNA]</scope>
    <source>
        <strain evidence="6 7">AZ78</strain>
    </source>
</reference>